<dbReference type="EMBL" id="BAABFT010000015">
    <property type="protein sequence ID" value="GAA4335491.1"/>
    <property type="molecule type" value="Genomic_DNA"/>
</dbReference>
<gene>
    <name evidence="2" type="ORF">GCM10023149_43540</name>
</gene>
<keyword evidence="1" id="KW-0812">Transmembrane</keyword>
<dbReference type="Proteomes" id="UP001500582">
    <property type="component" value="Unassembled WGS sequence"/>
</dbReference>
<keyword evidence="1" id="KW-0472">Membrane</keyword>
<name>A0ABP8H818_9SPHI</name>
<proteinExistence type="predicted"/>
<dbReference type="RefSeq" id="WP_345213298.1">
    <property type="nucleotide sequence ID" value="NZ_BAABFT010000015.1"/>
</dbReference>
<reference evidence="3" key="1">
    <citation type="journal article" date="2019" name="Int. J. Syst. Evol. Microbiol.">
        <title>The Global Catalogue of Microorganisms (GCM) 10K type strain sequencing project: providing services to taxonomists for standard genome sequencing and annotation.</title>
        <authorList>
            <consortium name="The Broad Institute Genomics Platform"/>
            <consortium name="The Broad Institute Genome Sequencing Center for Infectious Disease"/>
            <person name="Wu L."/>
            <person name="Ma J."/>
        </authorList>
    </citation>
    <scope>NUCLEOTIDE SEQUENCE [LARGE SCALE GENOMIC DNA]</scope>
    <source>
        <strain evidence="3">JCM 17705</strain>
    </source>
</reference>
<evidence type="ECO:0000313" key="2">
    <source>
        <dbReference type="EMBL" id="GAA4335491.1"/>
    </source>
</evidence>
<evidence type="ECO:0000256" key="1">
    <source>
        <dbReference type="SAM" id="Phobius"/>
    </source>
</evidence>
<evidence type="ECO:0000313" key="3">
    <source>
        <dbReference type="Proteomes" id="UP001500582"/>
    </source>
</evidence>
<keyword evidence="3" id="KW-1185">Reference proteome</keyword>
<organism evidence="2 3">
    <name type="scientific">Mucilaginibacter gynuensis</name>
    <dbReference type="NCBI Taxonomy" id="1302236"/>
    <lineage>
        <taxon>Bacteria</taxon>
        <taxon>Pseudomonadati</taxon>
        <taxon>Bacteroidota</taxon>
        <taxon>Sphingobacteriia</taxon>
        <taxon>Sphingobacteriales</taxon>
        <taxon>Sphingobacteriaceae</taxon>
        <taxon>Mucilaginibacter</taxon>
    </lineage>
</organism>
<sequence length="178" mass="20669">MKPYFYILTVVYILTSILFLLNLKHNNKSLGQQYDKIHYLEQKNALYKTLLYSNYFNSLKLNSVANLPNIIKYKAICRYDDNCCGSCVLQSIALLEETFGDEVGEKILFVTGTNQYKISPRQKKFLTIEKFSDLDQQNLPYLIIPDSNGNFAASIILDPLYYDENIALIKKFKEHKIL</sequence>
<protein>
    <submittedName>
        <fullName evidence="2">Uncharacterized protein</fullName>
    </submittedName>
</protein>
<keyword evidence="1" id="KW-1133">Transmembrane helix</keyword>
<comment type="caution">
    <text evidence="2">The sequence shown here is derived from an EMBL/GenBank/DDBJ whole genome shotgun (WGS) entry which is preliminary data.</text>
</comment>
<feature type="transmembrane region" description="Helical" evidence="1">
    <location>
        <begin position="6"/>
        <end position="23"/>
    </location>
</feature>
<accession>A0ABP8H818</accession>